<dbReference type="EMBL" id="CP078145">
    <property type="protein sequence ID" value="QXN92455.1"/>
    <property type="molecule type" value="Genomic_DNA"/>
</dbReference>
<accession>A0ABX8RS33</accession>
<evidence type="ECO:0000313" key="1">
    <source>
        <dbReference type="EMBL" id="QXN92455.1"/>
    </source>
</evidence>
<protein>
    <submittedName>
        <fullName evidence="1">CopG family transcriptional regulator</fullName>
    </submittedName>
</protein>
<organism evidence="1 2">
    <name type="scientific">Nocardia iowensis</name>
    <dbReference type="NCBI Taxonomy" id="204891"/>
    <lineage>
        <taxon>Bacteria</taxon>
        <taxon>Bacillati</taxon>
        <taxon>Actinomycetota</taxon>
        <taxon>Actinomycetes</taxon>
        <taxon>Mycobacteriales</taxon>
        <taxon>Nocardiaceae</taxon>
        <taxon>Nocardia</taxon>
    </lineage>
</organism>
<sequence length="67" mass="7700">MTTINYRTDDETNNLLRDQAAAEGVSMNALINKAVQEYLARHAHRDRVRALAASEVTRWAELMERLK</sequence>
<gene>
    <name evidence="1" type="ORF">KV110_04700</name>
</gene>
<reference evidence="1 2" key="1">
    <citation type="submission" date="2021-07" db="EMBL/GenBank/DDBJ databases">
        <title>Whole Genome Sequence of Nocardia Iowensis.</title>
        <authorList>
            <person name="Lamm A."/>
            <person name="Collins-Fairclough A.M."/>
            <person name="Bunk B."/>
            <person name="Sproer C."/>
        </authorList>
    </citation>
    <scope>NUCLEOTIDE SEQUENCE [LARGE SCALE GENOMIC DNA]</scope>
    <source>
        <strain evidence="1 2">NRRL 5646</strain>
    </source>
</reference>
<keyword evidence="2" id="KW-1185">Reference proteome</keyword>
<evidence type="ECO:0000313" key="2">
    <source>
        <dbReference type="Proteomes" id="UP000694257"/>
    </source>
</evidence>
<dbReference type="RefSeq" id="WP_218473753.1">
    <property type="nucleotide sequence ID" value="NZ_BAABJN010000005.1"/>
</dbReference>
<dbReference type="Proteomes" id="UP000694257">
    <property type="component" value="Chromosome"/>
</dbReference>
<name>A0ABX8RS33_NOCIO</name>
<proteinExistence type="predicted"/>